<evidence type="ECO:0000256" key="1">
    <source>
        <dbReference type="ARBA" id="ARBA00001946"/>
    </source>
</evidence>
<dbReference type="InterPro" id="IPR020084">
    <property type="entry name" value="NUDIX_hydrolase_CS"/>
</dbReference>
<dbReference type="PROSITE" id="PS51462">
    <property type="entry name" value="NUDIX"/>
    <property type="match status" value="1"/>
</dbReference>
<protein>
    <submittedName>
        <fullName evidence="4">ADP compounds hydrolase NudE</fullName>
        <ecNumber evidence="4">3.6.1.-</ecNumber>
    </submittedName>
</protein>
<dbReference type="GO" id="GO:0016787">
    <property type="term" value="F:hydrolase activity"/>
    <property type="evidence" value="ECO:0007669"/>
    <property type="project" value="UniProtKB-KW"/>
</dbReference>
<dbReference type="InterPro" id="IPR000086">
    <property type="entry name" value="NUDIX_hydrolase_dom"/>
</dbReference>
<comment type="caution">
    <text evidence="4">The sequence shown here is derived from an EMBL/GenBank/DDBJ whole genome shotgun (WGS) entry which is preliminary data.</text>
</comment>
<evidence type="ECO:0000313" key="5">
    <source>
        <dbReference type="Proteomes" id="UP001203338"/>
    </source>
</evidence>
<feature type="domain" description="Nudix hydrolase" evidence="3">
    <location>
        <begin position="44"/>
        <end position="172"/>
    </location>
</feature>
<sequence length="184" mass="20982">MKKPPEILNVREVARSALFRVEELKLEFSNGTRRTYERLAGYDSGHQAVMIVPVLDNDHFVVIEEYACGTEDYQLTLPKGLVEPGEELFDGANRELKEEAGYGANHFEHLKEFTLSPNYMTGRMQVVIARDLYQEYLEGDEPEPLGVHVFAFDDLPQLVTRPNFTEARAMAALFLVRDRLGSDK</sequence>
<dbReference type="NCBIfam" id="NF008736">
    <property type="entry name" value="PRK11762.1"/>
    <property type="match status" value="1"/>
</dbReference>
<dbReference type="Proteomes" id="UP001203338">
    <property type="component" value="Unassembled WGS sequence"/>
</dbReference>
<dbReference type="RefSeq" id="WP_249700558.1">
    <property type="nucleotide sequence ID" value="NZ_JAMFLX010000021.1"/>
</dbReference>
<dbReference type="EC" id="3.6.1.-" evidence="4"/>
<keyword evidence="5" id="KW-1185">Reference proteome</keyword>
<dbReference type="PANTHER" id="PTHR11839">
    <property type="entry name" value="UDP/ADP-SUGAR PYROPHOSPHATASE"/>
    <property type="match status" value="1"/>
</dbReference>
<dbReference type="PANTHER" id="PTHR11839:SF12">
    <property type="entry name" value="ADP COMPOUNDS HYDROLASE NUDE"/>
    <property type="match status" value="1"/>
</dbReference>
<dbReference type="Gene3D" id="3.90.79.10">
    <property type="entry name" value="Nucleoside Triphosphate Pyrophosphohydrolase"/>
    <property type="match status" value="1"/>
</dbReference>
<dbReference type="SUPFAM" id="SSF55811">
    <property type="entry name" value="Nudix"/>
    <property type="match status" value="1"/>
</dbReference>
<dbReference type="Pfam" id="PF00293">
    <property type="entry name" value="NUDIX"/>
    <property type="match status" value="1"/>
</dbReference>
<dbReference type="EMBL" id="JAMFLX010000021">
    <property type="protein sequence ID" value="MCL6271160.1"/>
    <property type="molecule type" value="Genomic_DNA"/>
</dbReference>
<dbReference type="PROSITE" id="PS00893">
    <property type="entry name" value="NUDIX_BOX"/>
    <property type="match status" value="1"/>
</dbReference>
<evidence type="ECO:0000259" key="3">
    <source>
        <dbReference type="PROSITE" id="PS51462"/>
    </source>
</evidence>
<proteinExistence type="predicted"/>
<accession>A0ABT0PIE2</accession>
<evidence type="ECO:0000256" key="2">
    <source>
        <dbReference type="ARBA" id="ARBA00022801"/>
    </source>
</evidence>
<evidence type="ECO:0000313" key="4">
    <source>
        <dbReference type="EMBL" id="MCL6271160.1"/>
    </source>
</evidence>
<gene>
    <name evidence="4" type="primary">nudE</name>
    <name evidence="4" type="ORF">M3P05_14635</name>
</gene>
<name>A0ABT0PIE2_9GAMM</name>
<dbReference type="InterPro" id="IPR015797">
    <property type="entry name" value="NUDIX_hydrolase-like_dom_sf"/>
</dbReference>
<comment type="cofactor">
    <cofactor evidence="1">
        <name>Mg(2+)</name>
        <dbReference type="ChEBI" id="CHEBI:18420"/>
    </cofactor>
</comment>
<keyword evidence="2 4" id="KW-0378">Hydrolase</keyword>
<organism evidence="4 5">
    <name type="scientific">Parendozoicomonas callyspongiae</name>
    <dbReference type="NCBI Taxonomy" id="2942213"/>
    <lineage>
        <taxon>Bacteria</taxon>
        <taxon>Pseudomonadati</taxon>
        <taxon>Pseudomonadota</taxon>
        <taxon>Gammaproteobacteria</taxon>
        <taxon>Oceanospirillales</taxon>
        <taxon>Endozoicomonadaceae</taxon>
        <taxon>Parendozoicomonas</taxon>
    </lineage>
</organism>
<reference evidence="4 5" key="1">
    <citation type="submission" date="2022-05" db="EMBL/GenBank/DDBJ databases">
        <authorList>
            <person name="Park J.-S."/>
        </authorList>
    </citation>
    <scope>NUCLEOTIDE SEQUENCE [LARGE SCALE GENOMIC DNA]</scope>
    <source>
        <strain evidence="4 5">2012CJ34-2</strain>
    </source>
</reference>